<gene>
    <name evidence="3" type="ORF">WA026_009247</name>
</gene>
<comment type="caution">
    <text evidence="3">The sequence shown here is derived from an EMBL/GenBank/DDBJ whole genome shotgun (WGS) entry which is preliminary data.</text>
</comment>
<name>A0AAW1UYH1_9CUCU</name>
<dbReference type="Proteomes" id="UP001431783">
    <property type="component" value="Unassembled WGS sequence"/>
</dbReference>
<evidence type="ECO:0000256" key="2">
    <source>
        <dbReference type="ARBA" id="ARBA00020330"/>
    </source>
</evidence>
<dbReference type="PRINTS" id="PR02065">
    <property type="entry name" value="PROTEINDPCD"/>
</dbReference>
<organism evidence="3 4">
    <name type="scientific">Henosepilachna vigintioctopunctata</name>
    <dbReference type="NCBI Taxonomy" id="420089"/>
    <lineage>
        <taxon>Eukaryota</taxon>
        <taxon>Metazoa</taxon>
        <taxon>Ecdysozoa</taxon>
        <taxon>Arthropoda</taxon>
        <taxon>Hexapoda</taxon>
        <taxon>Insecta</taxon>
        <taxon>Pterygota</taxon>
        <taxon>Neoptera</taxon>
        <taxon>Endopterygota</taxon>
        <taxon>Coleoptera</taxon>
        <taxon>Polyphaga</taxon>
        <taxon>Cucujiformia</taxon>
        <taxon>Coccinelloidea</taxon>
        <taxon>Coccinellidae</taxon>
        <taxon>Epilachninae</taxon>
        <taxon>Epilachnini</taxon>
        <taxon>Henosepilachna</taxon>
    </lineage>
</organism>
<evidence type="ECO:0000313" key="4">
    <source>
        <dbReference type="Proteomes" id="UP001431783"/>
    </source>
</evidence>
<dbReference type="AlphaFoldDB" id="A0AAW1UYH1"/>
<dbReference type="PANTHER" id="PTHR31921">
    <property type="entry name" value="PROTEIN DPCD"/>
    <property type="match status" value="1"/>
</dbReference>
<dbReference type="EMBL" id="JARQZJ010000094">
    <property type="protein sequence ID" value="KAK9885020.1"/>
    <property type="molecule type" value="Genomic_DNA"/>
</dbReference>
<proteinExistence type="inferred from homology"/>
<protein>
    <recommendedName>
        <fullName evidence="2">Protein DPCD</fullName>
    </recommendedName>
</protein>
<dbReference type="PANTHER" id="PTHR31921:SF1">
    <property type="entry name" value="PROTEIN DPCD"/>
    <property type="match status" value="1"/>
</dbReference>
<keyword evidence="4" id="KW-1185">Reference proteome</keyword>
<reference evidence="3 4" key="1">
    <citation type="submission" date="2023-03" db="EMBL/GenBank/DDBJ databases">
        <title>Genome insight into feeding habits of ladybird beetles.</title>
        <authorList>
            <person name="Li H.-S."/>
            <person name="Huang Y.-H."/>
            <person name="Pang H."/>
        </authorList>
    </citation>
    <scope>NUCLEOTIDE SEQUENCE [LARGE SCALE GENOMIC DNA]</scope>
    <source>
        <strain evidence="3">SYSU_2023b</strain>
        <tissue evidence="3">Whole body</tissue>
    </source>
</reference>
<evidence type="ECO:0000313" key="3">
    <source>
        <dbReference type="EMBL" id="KAK9885020.1"/>
    </source>
</evidence>
<dbReference type="InterPro" id="IPR026224">
    <property type="entry name" value="DPCD"/>
</dbReference>
<sequence length="199" mass="23672">MDPWFKQLKEAKKYAILNKSMKKVHYQLKDGREIVEDYNLQTNVVTRRAWKKDTIENQNIWDIELGDKDEIPNIQMETQLIKENLSQPIISKRNTRINLEWRIRNLPYPIEIYSVTCNKDKNSLIVRTSNKKYFKIIHLPELDRLCIPLKQESVTFSHKCNTLIITYKKPKKLLDFEKAVLKIAKDVEPIMTPTNLMEL</sequence>
<dbReference type="Pfam" id="PF14913">
    <property type="entry name" value="DPCD"/>
    <property type="match status" value="1"/>
</dbReference>
<evidence type="ECO:0000256" key="1">
    <source>
        <dbReference type="ARBA" id="ARBA00010597"/>
    </source>
</evidence>
<comment type="similarity">
    <text evidence="1">Belongs to the DPCD family.</text>
</comment>
<accession>A0AAW1UYH1</accession>